<protein>
    <submittedName>
        <fullName evidence="1">Uncharacterized protein</fullName>
    </submittedName>
</protein>
<name>A0A7W4Z658_9GAMM</name>
<dbReference type="AlphaFoldDB" id="A0A7W4Z658"/>
<evidence type="ECO:0000313" key="1">
    <source>
        <dbReference type="EMBL" id="MBB3047837.1"/>
    </source>
</evidence>
<evidence type="ECO:0000313" key="2">
    <source>
        <dbReference type="Proteomes" id="UP000537130"/>
    </source>
</evidence>
<organism evidence="1 2">
    <name type="scientific">Litorivivens lipolytica</name>
    <dbReference type="NCBI Taxonomy" id="1524264"/>
    <lineage>
        <taxon>Bacteria</taxon>
        <taxon>Pseudomonadati</taxon>
        <taxon>Pseudomonadota</taxon>
        <taxon>Gammaproteobacteria</taxon>
        <taxon>Litorivivens</taxon>
    </lineage>
</organism>
<dbReference type="EMBL" id="JACHWY010000002">
    <property type="protein sequence ID" value="MBB3047837.1"/>
    <property type="molecule type" value="Genomic_DNA"/>
</dbReference>
<proteinExistence type="predicted"/>
<accession>A0A7W4Z658</accession>
<keyword evidence="2" id="KW-1185">Reference proteome</keyword>
<gene>
    <name evidence="1" type="ORF">FHR99_002103</name>
</gene>
<dbReference type="Proteomes" id="UP000537130">
    <property type="component" value="Unassembled WGS sequence"/>
</dbReference>
<reference evidence="1 2" key="1">
    <citation type="submission" date="2020-08" db="EMBL/GenBank/DDBJ databases">
        <title>Genomic Encyclopedia of Type Strains, Phase III (KMG-III): the genomes of soil and plant-associated and newly described type strains.</title>
        <authorList>
            <person name="Whitman W."/>
        </authorList>
    </citation>
    <scope>NUCLEOTIDE SEQUENCE [LARGE SCALE GENOMIC DNA]</scope>
    <source>
        <strain evidence="1 2">CECT 8654</strain>
    </source>
</reference>
<comment type="caution">
    <text evidence="1">The sequence shown here is derived from an EMBL/GenBank/DDBJ whole genome shotgun (WGS) entry which is preliminary data.</text>
</comment>
<sequence>MMIKSLLLLMVSLGAGYLAVGTDLLNQGMCLVSG</sequence>